<proteinExistence type="predicted"/>
<reference evidence="1" key="1">
    <citation type="submission" date="2019-08" db="EMBL/GenBank/DDBJ databases">
        <authorList>
            <person name="Kucharzyk K."/>
            <person name="Murdoch R.W."/>
            <person name="Higgins S."/>
            <person name="Loffler F."/>
        </authorList>
    </citation>
    <scope>NUCLEOTIDE SEQUENCE</scope>
</reference>
<dbReference type="AlphaFoldDB" id="A0A645J190"/>
<comment type="caution">
    <text evidence="1">The sequence shown here is derived from an EMBL/GenBank/DDBJ whole genome shotgun (WGS) entry which is preliminary data.</text>
</comment>
<gene>
    <name evidence="1" type="ORF">SDC9_200877</name>
</gene>
<organism evidence="1">
    <name type="scientific">bioreactor metagenome</name>
    <dbReference type="NCBI Taxonomy" id="1076179"/>
    <lineage>
        <taxon>unclassified sequences</taxon>
        <taxon>metagenomes</taxon>
        <taxon>ecological metagenomes</taxon>
    </lineage>
</organism>
<name>A0A645J190_9ZZZZ</name>
<evidence type="ECO:0000313" key="1">
    <source>
        <dbReference type="EMBL" id="MPN53213.1"/>
    </source>
</evidence>
<dbReference type="EMBL" id="VSSQ01120097">
    <property type="protein sequence ID" value="MPN53213.1"/>
    <property type="molecule type" value="Genomic_DNA"/>
</dbReference>
<accession>A0A645J190</accession>
<sequence>MDVRKFRRVQTCKMQSQFCLKVLILLGPCEKRALPLLGKDAADVCLHVFQFDDMLFEYLPFL</sequence>
<protein>
    <submittedName>
        <fullName evidence="1">Uncharacterized protein</fullName>
    </submittedName>
</protein>